<evidence type="ECO:0000259" key="8">
    <source>
        <dbReference type="Pfam" id="PF24961"/>
    </source>
</evidence>
<comment type="subcellular location">
    <subcellularLocation>
        <location evidence="1">Membrane</location>
        <topology evidence="1">Multi-pass membrane protein</topology>
    </subcellularLocation>
</comment>
<sequence>MRKGKWFWVGVVSLLFCFFASFGSSTQGASVQVLTLQGQLDGSQVSLLQRGLKKAAKQGDKAVVLNLALQGDDIRAAQTLNSIIRASSVPTIAYVTMDAGSRMNTIAALSCRHIVMSPQSRLGGAKQDSLEDATRPQWNELAQALATLTGRNAQVAMALVDNQVAYPPYSAQGMFLRLTADQAKTLSISEGTAKTLVDALHLFSLDNLPVYYETQTWSDRLSGVLQNDYIHVIIVVLIALTILVEIKMAGIGIGVITAIVIGGILFCFGVEPEYADIRTFMAFVVGILCLMLELVIPGVGIFGVMGICLLYGSLFFFFGATVHAIYILAIGSVVAAVLFYIILRRLPKTSITAELILHEREFGDVEYATNVDNHRYLGMTGVSVTTLKPVGMIKINGELLEAVTRTMVIEKKRPVRVIRLEGNRLVVAEII</sequence>
<proteinExistence type="predicted"/>
<evidence type="ECO:0000259" key="7">
    <source>
        <dbReference type="Pfam" id="PF01957"/>
    </source>
</evidence>
<feature type="domain" description="NfeD integral membrane" evidence="8">
    <location>
        <begin position="230"/>
        <end position="343"/>
    </location>
</feature>
<accession>A0A134CI54</accession>
<feature type="signal peptide" evidence="6">
    <location>
        <begin position="1"/>
        <end position="29"/>
    </location>
</feature>
<feature type="domain" description="NfeD1b N-terminal" evidence="9">
    <location>
        <begin position="31"/>
        <end position="207"/>
    </location>
</feature>
<evidence type="ECO:0000313" key="11">
    <source>
        <dbReference type="Proteomes" id="UP000070160"/>
    </source>
</evidence>
<dbReference type="Gene3D" id="2.40.50.140">
    <property type="entry name" value="Nucleic acid-binding proteins"/>
    <property type="match status" value="1"/>
</dbReference>
<dbReference type="RefSeq" id="WP_062485356.1">
    <property type="nucleotide sequence ID" value="NZ_KQ960940.1"/>
</dbReference>
<organism evidence="10 11">
    <name type="scientific">Megasphaera hutchinsoni</name>
    <dbReference type="NCBI Taxonomy" id="1588748"/>
    <lineage>
        <taxon>Bacteria</taxon>
        <taxon>Bacillati</taxon>
        <taxon>Bacillota</taxon>
        <taxon>Negativicutes</taxon>
        <taxon>Veillonellales</taxon>
        <taxon>Veillonellaceae</taxon>
        <taxon>Megasphaera</taxon>
    </lineage>
</organism>
<dbReference type="InterPro" id="IPR056739">
    <property type="entry name" value="NfeD_membrane"/>
</dbReference>
<dbReference type="PATRIC" id="fig|1588748.3.peg.584"/>
<dbReference type="STRING" id="1588748.HMPREF3182_00615"/>
<keyword evidence="11" id="KW-1185">Reference proteome</keyword>
<feature type="transmembrane region" description="Helical" evidence="5">
    <location>
        <begin position="253"/>
        <end position="271"/>
    </location>
</feature>
<feature type="chain" id="PRO_5038988086" evidence="6">
    <location>
        <begin position="30"/>
        <end position="431"/>
    </location>
</feature>
<dbReference type="InterPro" id="IPR029045">
    <property type="entry name" value="ClpP/crotonase-like_dom_sf"/>
</dbReference>
<feature type="transmembrane region" description="Helical" evidence="5">
    <location>
        <begin position="324"/>
        <end position="343"/>
    </location>
</feature>
<dbReference type="Pfam" id="PF01957">
    <property type="entry name" value="NfeD"/>
    <property type="match status" value="1"/>
</dbReference>
<dbReference type="EMBL" id="LSDT01000025">
    <property type="protein sequence ID" value="KXB91881.1"/>
    <property type="molecule type" value="Genomic_DNA"/>
</dbReference>
<evidence type="ECO:0000256" key="5">
    <source>
        <dbReference type="SAM" id="Phobius"/>
    </source>
</evidence>
<name>A0A134CI54_9FIRM</name>
<evidence type="ECO:0000256" key="4">
    <source>
        <dbReference type="ARBA" id="ARBA00023136"/>
    </source>
</evidence>
<keyword evidence="2 5" id="KW-0812">Transmembrane</keyword>
<dbReference type="PANTHER" id="PTHR33507:SF3">
    <property type="entry name" value="INNER MEMBRANE PROTEIN YBBJ"/>
    <property type="match status" value="1"/>
</dbReference>
<gene>
    <name evidence="10" type="ORF">HMPREF3182_00615</name>
</gene>
<dbReference type="InterPro" id="IPR002810">
    <property type="entry name" value="NfeD-like_C"/>
</dbReference>
<evidence type="ECO:0000256" key="6">
    <source>
        <dbReference type="SAM" id="SignalP"/>
    </source>
</evidence>
<keyword evidence="6" id="KW-0732">Signal</keyword>
<keyword evidence="3 5" id="KW-1133">Transmembrane helix</keyword>
<evidence type="ECO:0000256" key="2">
    <source>
        <dbReference type="ARBA" id="ARBA00022692"/>
    </source>
</evidence>
<dbReference type="InterPro" id="IPR056738">
    <property type="entry name" value="NfeD1b_N"/>
</dbReference>
<evidence type="ECO:0000259" key="9">
    <source>
        <dbReference type="Pfam" id="PF25145"/>
    </source>
</evidence>
<dbReference type="SUPFAM" id="SSF52096">
    <property type="entry name" value="ClpP/crotonase"/>
    <property type="match status" value="1"/>
</dbReference>
<evidence type="ECO:0000256" key="1">
    <source>
        <dbReference type="ARBA" id="ARBA00004141"/>
    </source>
</evidence>
<dbReference type="Proteomes" id="UP000070160">
    <property type="component" value="Unassembled WGS sequence"/>
</dbReference>
<keyword evidence="4 5" id="KW-0472">Membrane</keyword>
<feature type="transmembrane region" description="Helical" evidence="5">
    <location>
        <begin position="277"/>
        <end position="296"/>
    </location>
</feature>
<dbReference type="Gene3D" id="3.90.226.10">
    <property type="entry name" value="2-enoyl-CoA Hydratase, Chain A, domain 1"/>
    <property type="match status" value="1"/>
</dbReference>
<dbReference type="InterPro" id="IPR052165">
    <property type="entry name" value="Membrane_assoc_protease"/>
</dbReference>
<evidence type="ECO:0000313" key="10">
    <source>
        <dbReference type="EMBL" id="KXB91881.1"/>
    </source>
</evidence>
<evidence type="ECO:0000256" key="3">
    <source>
        <dbReference type="ARBA" id="ARBA00022989"/>
    </source>
</evidence>
<protein>
    <submittedName>
        <fullName evidence="10">Nodulation efficiency protein D</fullName>
    </submittedName>
</protein>
<dbReference type="AlphaFoldDB" id="A0A134CI54"/>
<dbReference type="Pfam" id="PF25145">
    <property type="entry name" value="NfeD1b_N"/>
    <property type="match status" value="1"/>
</dbReference>
<reference evidence="11" key="1">
    <citation type="submission" date="2016-01" db="EMBL/GenBank/DDBJ databases">
        <authorList>
            <person name="Mitreva M."/>
            <person name="Pepin K.H."/>
            <person name="Mihindukulasuriya K.A."/>
            <person name="Fulton R."/>
            <person name="Fronick C."/>
            <person name="O'Laughlin M."/>
            <person name="Miner T."/>
            <person name="Herter B."/>
            <person name="Rosa B.A."/>
            <person name="Cordes M."/>
            <person name="Tomlinson C."/>
            <person name="Wollam A."/>
            <person name="Palsikar V.B."/>
            <person name="Mardis E.R."/>
            <person name="Wilson R.K."/>
        </authorList>
    </citation>
    <scope>NUCLEOTIDE SEQUENCE [LARGE SCALE GENOMIC DNA]</scope>
    <source>
        <strain evidence="11">KA00182</strain>
    </source>
</reference>
<dbReference type="Pfam" id="PF24961">
    <property type="entry name" value="NfeD_membrane"/>
    <property type="match status" value="1"/>
</dbReference>
<dbReference type="GO" id="GO:0005886">
    <property type="term" value="C:plasma membrane"/>
    <property type="evidence" value="ECO:0007669"/>
    <property type="project" value="TreeGrafter"/>
</dbReference>
<comment type="caution">
    <text evidence="10">The sequence shown here is derived from an EMBL/GenBank/DDBJ whole genome shotgun (WGS) entry which is preliminary data.</text>
</comment>
<dbReference type="InterPro" id="IPR012340">
    <property type="entry name" value="NA-bd_OB-fold"/>
</dbReference>
<dbReference type="PANTHER" id="PTHR33507">
    <property type="entry name" value="INNER MEMBRANE PROTEIN YBBJ"/>
    <property type="match status" value="1"/>
</dbReference>
<feature type="domain" description="NfeD-like C-terminal" evidence="7">
    <location>
        <begin position="374"/>
        <end position="428"/>
    </location>
</feature>